<reference evidence="1" key="1">
    <citation type="submission" date="2011-04" db="EMBL/GenBank/DDBJ databases">
        <title>Evolution of plant cell wall degrading machinery underlies the functional diversity of forest fungi.</title>
        <authorList>
            <consortium name="US DOE Joint Genome Institute (JGI-PGF)"/>
            <person name="Eastwood D.C."/>
            <person name="Floudas D."/>
            <person name="Binder M."/>
            <person name="Majcherczyk A."/>
            <person name="Schneider P."/>
            <person name="Aerts A."/>
            <person name="Asiegbu F.O."/>
            <person name="Baker S.E."/>
            <person name="Barry K."/>
            <person name="Bendiksby M."/>
            <person name="Blumentritt M."/>
            <person name="Coutinho P.M."/>
            <person name="Cullen D."/>
            <person name="Cullen D."/>
            <person name="Gathman A."/>
            <person name="Goodell B."/>
            <person name="Henrissat B."/>
            <person name="Ihrmark K."/>
            <person name="Kauserud H."/>
            <person name="Kohler A."/>
            <person name="LaButti K."/>
            <person name="Lapidus A."/>
            <person name="Lavin J.L."/>
            <person name="Lee Y.-H."/>
            <person name="Lindquist E."/>
            <person name="Lilly W."/>
            <person name="Lucas S."/>
            <person name="Morin E."/>
            <person name="Murat C."/>
            <person name="Oguiza J.A."/>
            <person name="Park J."/>
            <person name="Pisabarro A.G."/>
            <person name="Riley R."/>
            <person name="Rosling A."/>
            <person name="Salamov A."/>
            <person name="Schmidt O."/>
            <person name="Schmutz J."/>
            <person name="Skrede I."/>
            <person name="Stenlid J."/>
            <person name="Wiebenga A."/>
            <person name="Xie X."/>
            <person name="Kues U."/>
            <person name="Hibbett D.S."/>
            <person name="Hoffmeister D."/>
            <person name="Hogberg N."/>
            <person name="Martin F."/>
            <person name="Grigoriev I.V."/>
            <person name="Watkinson S.C."/>
        </authorList>
    </citation>
    <scope>NUCLEOTIDE SEQUENCE</scope>
    <source>
        <strain evidence="1">S7.9</strain>
    </source>
</reference>
<dbReference type="GeneID" id="18810787"/>
<dbReference type="HOGENOM" id="CLU_3107878_0_0_1"/>
<dbReference type="RefSeq" id="XP_007313885.1">
    <property type="nucleotide sequence ID" value="XM_007313823.1"/>
</dbReference>
<protein>
    <submittedName>
        <fullName evidence="1">Uncharacterized protein</fullName>
    </submittedName>
</protein>
<sequence>MQMLRREACAGGKDMAPPGGITRVLSRGHAGSMDGREALVDVKHSVRIVGP</sequence>
<dbReference type="Proteomes" id="UP000008064">
    <property type="component" value="Unassembled WGS sequence"/>
</dbReference>
<name>F8NH01_SERL9</name>
<dbReference type="AlphaFoldDB" id="F8NH01"/>
<evidence type="ECO:0000313" key="1">
    <source>
        <dbReference type="EMBL" id="EGO29643.1"/>
    </source>
</evidence>
<dbReference type="EMBL" id="GL945429">
    <property type="protein sequence ID" value="EGO29643.1"/>
    <property type="molecule type" value="Genomic_DNA"/>
</dbReference>
<proteinExistence type="predicted"/>
<dbReference type="KEGG" id="sla:SERLADRAFT_378811"/>
<accession>F8NH01</accession>
<gene>
    <name evidence="1" type="ORF">SERLADRAFT_378811</name>
</gene>
<organism>
    <name type="scientific">Serpula lacrymans var. lacrymans (strain S7.9)</name>
    <name type="common">Dry rot fungus</name>
    <dbReference type="NCBI Taxonomy" id="578457"/>
    <lineage>
        <taxon>Eukaryota</taxon>
        <taxon>Fungi</taxon>
        <taxon>Dikarya</taxon>
        <taxon>Basidiomycota</taxon>
        <taxon>Agaricomycotina</taxon>
        <taxon>Agaricomycetes</taxon>
        <taxon>Agaricomycetidae</taxon>
        <taxon>Boletales</taxon>
        <taxon>Coniophorineae</taxon>
        <taxon>Serpulaceae</taxon>
        <taxon>Serpula</taxon>
    </lineage>
</organism>